<organism evidence="2 3">
    <name type="scientific">Araneus ventricosus</name>
    <name type="common">Orbweaver spider</name>
    <name type="synonym">Epeira ventricosa</name>
    <dbReference type="NCBI Taxonomy" id="182803"/>
    <lineage>
        <taxon>Eukaryota</taxon>
        <taxon>Metazoa</taxon>
        <taxon>Ecdysozoa</taxon>
        <taxon>Arthropoda</taxon>
        <taxon>Chelicerata</taxon>
        <taxon>Arachnida</taxon>
        <taxon>Araneae</taxon>
        <taxon>Araneomorphae</taxon>
        <taxon>Entelegynae</taxon>
        <taxon>Araneoidea</taxon>
        <taxon>Araneidae</taxon>
        <taxon>Araneus</taxon>
    </lineage>
</organism>
<evidence type="ECO:0000256" key="1">
    <source>
        <dbReference type="SAM" id="Coils"/>
    </source>
</evidence>
<protein>
    <submittedName>
        <fullName evidence="2">Uncharacterized protein</fullName>
    </submittedName>
</protein>
<evidence type="ECO:0000313" key="3">
    <source>
        <dbReference type="Proteomes" id="UP000499080"/>
    </source>
</evidence>
<reference evidence="2 3" key="1">
    <citation type="journal article" date="2019" name="Sci. Rep.">
        <title>Orb-weaving spider Araneus ventricosus genome elucidates the spidroin gene catalogue.</title>
        <authorList>
            <person name="Kono N."/>
            <person name="Nakamura H."/>
            <person name="Ohtoshi R."/>
            <person name="Moran D.A.P."/>
            <person name="Shinohara A."/>
            <person name="Yoshida Y."/>
            <person name="Fujiwara M."/>
            <person name="Mori M."/>
            <person name="Tomita M."/>
            <person name="Arakawa K."/>
        </authorList>
    </citation>
    <scope>NUCLEOTIDE SEQUENCE [LARGE SCALE GENOMIC DNA]</scope>
</reference>
<gene>
    <name evidence="2" type="ORF">AVEN_129007_1</name>
</gene>
<dbReference type="EMBL" id="BGPR01140049">
    <property type="protein sequence ID" value="GBN65744.1"/>
    <property type="molecule type" value="Genomic_DNA"/>
</dbReference>
<evidence type="ECO:0000313" key="2">
    <source>
        <dbReference type="EMBL" id="GBN65744.1"/>
    </source>
</evidence>
<dbReference type="AlphaFoldDB" id="A0A4Y2QQS9"/>
<sequence length="85" mass="9889">QSETEVEQFKKGRLEVEESYSRKSAESEKKIADLEENRRELSCKLEKSVQAMAEEHGKRTHSTAGYFGGLKEKFARISDKLRNYF</sequence>
<comment type="caution">
    <text evidence="2">The sequence shown here is derived from an EMBL/GenBank/DDBJ whole genome shotgun (WGS) entry which is preliminary data.</text>
</comment>
<accession>A0A4Y2QQS9</accession>
<dbReference type="Proteomes" id="UP000499080">
    <property type="component" value="Unassembled WGS sequence"/>
</dbReference>
<feature type="coiled-coil region" evidence="1">
    <location>
        <begin position="17"/>
        <end position="51"/>
    </location>
</feature>
<feature type="non-terminal residue" evidence="2">
    <location>
        <position position="1"/>
    </location>
</feature>
<proteinExistence type="predicted"/>
<keyword evidence="3" id="KW-1185">Reference proteome</keyword>
<keyword evidence="1" id="KW-0175">Coiled coil</keyword>
<name>A0A4Y2QQS9_ARAVE</name>